<feature type="transmembrane region" description="Helical" evidence="6">
    <location>
        <begin position="138"/>
        <end position="160"/>
    </location>
</feature>
<feature type="transmembrane region" description="Helical" evidence="6">
    <location>
        <begin position="180"/>
        <end position="204"/>
    </location>
</feature>
<protein>
    <recommendedName>
        <fullName evidence="6">Probable membrane transporter protein</fullName>
    </recommendedName>
</protein>
<dbReference type="Proteomes" id="UP000426424">
    <property type="component" value="Chromosome"/>
</dbReference>
<proteinExistence type="inferred from homology"/>
<comment type="similarity">
    <text evidence="2 6">Belongs to the 4-toluene sulfonate uptake permease (TSUP) (TC 2.A.102) family.</text>
</comment>
<evidence type="ECO:0000313" key="7">
    <source>
        <dbReference type="EMBL" id="QGU33590.1"/>
    </source>
</evidence>
<dbReference type="EMBL" id="CP039268">
    <property type="protein sequence ID" value="QGU33590.1"/>
    <property type="molecule type" value="Genomic_DNA"/>
</dbReference>
<keyword evidence="6" id="KW-1003">Cell membrane</keyword>
<comment type="subcellular location">
    <subcellularLocation>
        <location evidence="6">Cell membrane</location>
        <topology evidence="6">Multi-pass membrane protein</topology>
    </subcellularLocation>
    <subcellularLocation>
        <location evidence="1">Membrane</location>
        <topology evidence="1">Multi-pass membrane protein</topology>
    </subcellularLocation>
</comment>
<gene>
    <name evidence="7" type="ORF">E6P07_11745</name>
</gene>
<feature type="transmembrane region" description="Helical" evidence="6">
    <location>
        <begin position="9"/>
        <end position="42"/>
    </location>
</feature>
<sequence>MTVIELSAYLAVGAVSGVLAGLFGIGGGAVMVPALILLFGAFGHGGDWLAHLAVGTSLATILGTGAASMLAHQRRGGVRWDLVRPLAPGIVLGALAGAGLAGWLSGPWLQRVFALFLATVGVRLLRGAATASHGSRPLPGPLGLAGVGGVIGLLSSLVGIGGGTLTVPFLTSRGLEMRQAVGTSAACGLPIAAAGALGFALVGWGRSGLPDLSSGFVYWPAVLAMLLASLPSAPLGAQLAHRLPVPHLKRLFGLLVLLIAGRLGFS</sequence>
<accession>A0A6I6EH91</accession>
<dbReference type="KEGG" id="ttp:E6P07_11745"/>
<evidence type="ECO:0000256" key="4">
    <source>
        <dbReference type="ARBA" id="ARBA00022989"/>
    </source>
</evidence>
<dbReference type="RefSeq" id="WP_153975782.1">
    <property type="nucleotide sequence ID" value="NZ_CP039268.1"/>
</dbReference>
<evidence type="ECO:0000256" key="1">
    <source>
        <dbReference type="ARBA" id="ARBA00004141"/>
    </source>
</evidence>
<evidence type="ECO:0000256" key="2">
    <source>
        <dbReference type="ARBA" id="ARBA00009142"/>
    </source>
</evidence>
<keyword evidence="3 6" id="KW-0812">Transmembrane</keyword>
<reference evidence="7 8" key="1">
    <citation type="submission" date="2019-12" db="EMBL/GenBank/DDBJ databases">
        <title>The complete genome of the thermophilic, anoxygenic phototrophic gammaproteobacterium Thermochromatium tepidum.</title>
        <authorList>
            <person name="Sattley W.M."/>
            <person name="Swingley W.D."/>
            <person name="Burchell B.M."/>
            <person name="Gurbani S.A."/>
            <person name="Kujawa C.M."/>
            <person name="Nuccio D.A."/>
            <person name="Schladweiler J."/>
            <person name="Shaffer K.N."/>
            <person name="Stokes L.M."/>
            <person name="Touchman J.W."/>
            <person name="Blankenship R.E."/>
            <person name="Madigan M.T."/>
        </authorList>
    </citation>
    <scope>NUCLEOTIDE SEQUENCE [LARGE SCALE GENOMIC DNA]</scope>
    <source>
        <strain evidence="7 8">ATCC 43061</strain>
    </source>
</reference>
<keyword evidence="4 6" id="KW-1133">Transmembrane helix</keyword>
<feature type="transmembrane region" description="Helical" evidence="6">
    <location>
        <begin position="108"/>
        <end position="126"/>
    </location>
</feature>
<dbReference type="PANTHER" id="PTHR43483:SF3">
    <property type="entry name" value="MEMBRANE TRANSPORTER PROTEIN HI_0806-RELATED"/>
    <property type="match status" value="1"/>
</dbReference>
<organism evidence="7 8">
    <name type="scientific">Thermochromatium tepidum ATCC 43061</name>
    <dbReference type="NCBI Taxonomy" id="316276"/>
    <lineage>
        <taxon>Bacteria</taxon>
        <taxon>Pseudomonadati</taxon>
        <taxon>Pseudomonadota</taxon>
        <taxon>Gammaproteobacteria</taxon>
        <taxon>Chromatiales</taxon>
        <taxon>Chromatiaceae</taxon>
        <taxon>Thermochromatium</taxon>
    </lineage>
</organism>
<keyword evidence="8" id="KW-1185">Reference proteome</keyword>
<dbReference type="PANTHER" id="PTHR43483">
    <property type="entry name" value="MEMBRANE TRANSPORTER PROTEIN HI_0806-RELATED"/>
    <property type="match status" value="1"/>
</dbReference>
<evidence type="ECO:0000256" key="6">
    <source>
        <dbReference type="RuleBase" id="RU363041"/>
    </source>
</evidence>
<name>A0A6I6EH91_THETI</name>
<dbReference type="OrthoDB" id="457670at2"/>
<evidence type="ECO:0000256" key="5">
    <source>
        <dbReference type="ARBA" id="ARBA00023136"/>
    </source>
</evidence>
<feature type="transmembrane region" description="Helical" evidence="6">
    <location>
        <begin position="82"/>
        <end position="102"/>
    </location>
</feature>
<dbReference type="InterPro" id="IPR002781">
    <property type="entry name" value="TM_pro_TauE-like"/>
</dbReference>
<feature type="transmembrane region" description="Helical" evidence="6">
    <location>
        <begin position="216"/>
        <end position="235"/>
    </location>
</feature>
<evidence type="ECO:0000313" key="8">
    <source>
        <dbReference type="Proteomes" id="UP000426424"/>
    </source>
</evidence>
<dbReference type="AlphaFoldDB" id="A0A6I6EH91"/>
<dbReference type="Pfam" id="PF01925">
    <property type="entry name" value="TauE"/>
    <property type="match status" value="1"/>
</dbReference>
<evidence type="ECO:0000256" key="3">
    <source>
        <dbReference type="ARBA" id="ARBA00022692"/>
    </source>
</evidence>
<feature type="transmembrane region" description="Helical" evidence="6">
    <location>
        <begin position="48"/>
        <end position="70"/>
    </location>
</feature>
<dbReference type="GO" id="GO:0005886">
    <property type="term" value="C:plasma membrane"/>
    <property type="evidence" value="ECO:0007669"/>
    <property type="project" value="UniProtKB-SubCell"/>
</dbReference>
<keyword evidence="5 6" id="KW-0472">Membrane</keyword>